<reference evidence="2 3" key="1">
    <citation type="submission" date="2018-11" db="EMBL/GenBank/DDBJ databases">
        <title>Trebonia kvetii gen.nov., sp.nov., a novel acidophilic actinobacterium, and proposal of the new actinobacterial family Treboniaceae fam. nov.</title>
        <authorList>
            <person name="Rapoport D."/>
            <person name="Sagova-Mareckova M."/>
            <person name="Sedlacek I."/>
            <person name="Provaznik J."/>
            <person name="Kralova S."/>
            <person name="Pavlinic D."/>
            <person name="Benes V."/>
            <person name="Kopecky J."/>
        </authorList>
    </citation>
    <scope>NUCLEOTIDE SEQUENCE [LARGE SCALE GENOMIC DNA]</scope>
    <source>
        <strain evidence="2 3">15Tr583</strain>
    </source>
</reference>
<comment type="caution">
    <text evidence="2">The sequence shown here is derived from an EMBL/GenBank/DDBJ whole genome shotgun (WGS) entry which is preliminary data.</text>
</comment>
<dbReference type="GO" id="GO:0003824">
    <property type="term" value="F:catalytic activity"/>
    <property type="evidence" value="ECO:0007669"/>
    <property type="project" value="InterPro"/>
</dbReference>
<gene>
    <name evidence="2" type="ORF">EAS64_00460</name>
</gene>
<dbReference type="SUPFAM" id="SSF52507">
    <property type="entry name" value="Homo-oligomeric flavin-containing Cys decarboxylases, HFCD"/>
    <property type="match status" value="1"/>
</dbReference>
<dbReference type="InterPro" id="IPR003382">
    <property type="entry name" value="Flavoprotein"/>
</dbReference>
<dbReference type="RefSeq" id="WP_145850737.1">
    <property type="nucleotide sequence ID" value="NZ_RPFW01000001.1"/>
</dbReference>
<dbReference type="AlphaFoldDB" id="A0A6P2C3M9"/>
<name>A0A6P2C3M9_9ACTN</name>
<sequence>MAHKKGVLSVVVSGAAPASDVGSLIGQAVERGWTVQVIATPSALAFFDAAEIEAATGSAVRSTHRSPGEPRSRVPDAIIVAPATFNLLNQWALGIADSYALAVLAEQTGMAIPTVVLPAVSAPLASRPQFARSVKALRAEGVSVLLGPGGTGPVGADDDGFPWQLALDEAFSMTGFGG</sequence>
<dbReference type="InterPro" id="IPR036551">
    <property type="entry name" value="Flavin_trans-like"/>
</dbReference>
<organism evidence="2 3">
    <name type="scientific">Trebonia kvetii</name>
    <dbReference type="NCBI Taxonomy" id="2480626"/>
    <lineage>
        <taxon>Bacteria</taxon>
        <taxon>Bacillati</taxon>
        <taxon>Actinomycetota</taxon>
        <taxon>Actinomycetes</taxon>
        <taxon>Streptosporangiales</taxon>
        <taxon>Treboniaceae</taxon>
        <taxon>Trebonia</taxon>
    </lineage>
</organism>
<dbReference type="EMBL" id="RPFW01000001">
    <property type="protein sequence ID" value="TVZ05984.1"/>
    <property type="molecule type" value="Genomic_DNA"/>
</dbReference>
<accession>A0A6P2C3M9</accession>
<dbReference type="Gene3D" id="3.40.50.1950">
    <property type="entry name" value="Flavin prenyltransferase-like"/>
    <property type="match status" value="1"/>
</dbReference>
<dbReference type="Pfam" id="PF02441">
    <property type="entry name" value="Flavoprotein"/>
    <property type="match status" value="1"/>
</dbReference>
<evidence type="ECO:0000259" key="1">
    <source>
        <dbReference type="Pfam" id="PF02441"/>
    </source>
</evidence>
<keyword evidence="3" id="KW-1185">Reference proteome</keyword>
<evidence type="ECO:0000313" key="2">
    <source>
        <dbReference type="EMBL" id="TVZ05984.1"/>
    </source>
</evidence>
<proteinExistence type="predicted"/>
<protein>
    <submittedName>
        <fullName evidence="2">Flavoprotein</fullName>
    </submittedName>
</protein>
<dbReference type="Proteomes" id="UP000460272">
    <property type="component" value="Unassembled WGS sequence"/>
</dbReference>
<evidence type="ECO:0000313" key="3">
    <source>
        <dbReference type="Proteomes" id="UP000460272"/>
    </source>
</evidence>
<feature type="domain" description="Flavoprotein" evidence="1">
    <location>
        <begin position="9"/>
        <end position="137"/>
    </location>
</feature>
<dbReference type="OrthoDB" id="161343at2"/>